<dbReference type="GO" id="GO:0016887">
    <property type="term" value="F:ATP hydrolysis activity"/>
    <property type="evidence" value="ECO:0007669"/>
    <property type="project" value="InterPro"/>
</dbReference>
<dbReference type="GO" id="GO:0005524">
    <property type="term" value="F:ATP binding"/>
    <property type="evidence" value="ECO:0007669"/>
    <property type="project" value="UniProtKB-KW"/>
</dbReference>
<keyword evidence="6 7" id="KW-0472">Membrane</keyword>
<sequence>MFAFFTALQLGCYILVYVSDNIAGIIWQKHIQSYLHLIRQELTDHYFLDGKKYHVASVQNRLTNDLNLLHNDYLNSFRYIAGMIVSVCSVALTLLTFQWSLLIACLILAIMQVYLPKLIDKQLQKATSRVSNTNKRYLKSLSDWLIGLSELYRYLAGQKLFEVLAKKAKALEDAKVDKEKVDQKLDYLNQLVYSGGDILILLLTGFLVTNNMAEFGLIASIGNFSSALFASLQGIANYGGRMRATKELRDNLLQERVVIENKENSDLETAAGFTTEDLVINFKNGEELSFPNIRVNAGEKVLLTGDSGAGKSTLFKLILGEEKASDGSIKYFDANGKIVNPDLSEIGYLAQIPTLFPTTIVENITMFNDNLQKYVDDAVQKVQLGKDIAKFSDGLDTKICLNPLNVSGGQKQKIVLARSKVHQSKLILIDEGTSAIDQVATSKILQELVKTDATVVFIAHNLTDKVRQIFDREISLTK</sequence>
<reference evidence="10 11" key="1">
    <citation type="journal article" date="2015" name="Genome Announc.">
        <title>Expanding the biotechnology potential of lactobacilli through comparative genomics of 213 strains and associated genera.</title>
        <authorList>
            <person name="Sun Z."/>
            <person name="Harris H.M."/>
            <person name="McCann A."/>
            <person name="Guo C."/>
            <person name="Argimon S."/>
            <person name="Zhang W."/>
            <person name="Yang X."/>
            <person name="Jeffery I.B."/>
            <person name="Cooney J.C."/>
            <person name="Kagawa T.F."/>
            <person name="Liu W."/>
            <person name="Song Y."/>
            <person name="Salvetti E."/>
            <person name="Wrobel A."/>
            <person name="Rasinkangas P."/>
            <person name="Parkhill J."/>
            <person name="Rea M.C."/>
            <person name="O'Sullivan O."/>
            <person name="Ritari J."/>
            <person name="Douillard F.P."/>
            <person name="Paul Ross R."/>
            <person name="Yang R."/>
            <person name="Briner A.E."/>
            <person name="Felis G.E."/>
            <person name="de Vos W.M."/>
            <person name="Barrangou R."/>
            <person name="Klaenhammer T.R."/>
            <person name="Caufield P.W."/>
            <person name="Cui Y."/>
            <person name="Zhang H."/>
            <person name="O'Toole P.W."/>
        </authorList>
    </citation>
    <scope>NUCLEOTIDE SEQUENCE [LARGE SCALE GENOMIC DNA]</scope>
    <source>
        <strain evidence="10 11">DSM 16043</strain>
    </source>
</reference>
<evidence type="ECO:0000256" key="4">
    <source>
        <dbReference type="ARBA" id="ARBA00022840"/>
    </source>
</evidence>
<dbReference type="InterPro" id="IPR003439">
    <property type="entry name" value="ABC_transporter-like_ATP-bd"/>
</dbReference>
<dbReference type="Gene3D" id="3.40.50.300">
    <property type="entry name" value="P-loop containing nucleotide triphosphate hydrolases"/>
    <property type="match status" value="1"/>
</dbReference>
<protein>
    <submittedName>
        <fullName evidence="10">ABC transporter ATP binding and permease protein</fullName>
    </submittedName>
</protein>
<dbReference type="SMART" id="SM00382">
    <property type="entry name" value="AAA"/>
    <property type="match status" value="1"/>
</dbReference>
<organism evidence="10 11">
    <name type="scientific">Lactobacillus kalixensis DSM 16043</name>
    <dbReference type="NCBI Taxonomy" id="1423763"/>
    <lineage>
        <taxon>Bacteria</taxon>
        <taxon>Bacillati</taxon>
        <taxon>Bacillota</taxon>
        <taxon>Bacilli</taxon>
        <taxon>Lactobacillales</taxon>
        <taxon>Lactobacillaceae</taxon>
        <taxon>Lactobacillus</taxon>
    </lineage>
</organism>
<evidence type="ECO:0000259" key="9">
    <source>
        <dbReference type="PROSITE" id="PS50929"/>
    </source>
</evidence>
<dbReference type="SUPFAM" id="SSF90123">
    <property type="entry name" value="ABC transporter transmembrane region"/>
    <property type="match status" value="1"/>
</dbReference>
<accession>A0A0R1U943</accession>
<evidence type="ECO:0000256" key="3">
    <source>
        <dbReference type="ARBA" id="ARBA00022741"/>
    </source>
</evidence>
<dbReference type="Gene3D" id="1.20.1560.10">
    <property type="entry name" value="ABC transporter type 1, transmembrane domain"/>
    <property type="match status" value="1"/>
</dbReference>
<dbReference type="PROSITE" id="PS00675">
    <property type="entry name" value="SIGMA54_INTERACT_1"/>
    <property type="match status" value="1"/>
</dbReference>
<evidence type="ECO:0000256" key="6">
    <source>
        <dbReference type="ARBA" id="ARBA00023136"/>
    </source>
</evidence>
<keyword evidence="11" id="KW-1185">Reference proteome</keyword>
<dbReference type="GO" id="GO:0140359">
    <property type="term" value="F:ABC-type transporter activity"/>
    <property type="evidence" value="ECO:0007669"/>
    <property type="project" value="InterPro"/>
</dbReference>
<name>A0A0R1U943_9LACO</name>
<evidence type="ECO:0000256" key="5">
    <source>
        <dbReference type="ARBA" id="ARBA00022989"/>
    </source>
</evidence>
<dbReference type="Proteomes" id="UP000051036">
    <property type="component" value="Unassembled WGS sequence"/>
</dbReference>
<evidence type="ECO:0000259" key="8">
    <source>
        <dbReference type="PROSITE" id="PS50893"/>
    </source>
</evidence>
<dbReference type="Pfam" id="PF00664">
    <property type="entry name" value="ABC_membrane"/>
    <property type="match status" value="1"/>
</dbReference>
<dbReference type="InterPro" id="IPR025662">
    <property type="entry name" value="Sigma_54_int_dom_ATP-bd_1"/>
</dbReference>
<keyword evidence="2 7" id="KW-0812">Transmembrane</keyword>
<dbReference type="SUPFAM" id="SSF52540">
    <property type="entry name" value="P-loop containing nucleoside triphosphate hydrolases"/>
    <property type="match status" value="1"/>
</dbReference>
<evidence type="ECO:0000313" key="10">
    <source>
        <dbReference type="EMBL" id="KRL89824.1"/>
    </source>
</evidence>
<dbReference type="InterPro" id="IPR036640">
    <property type="entry name" value="ABC1_TM_sf"/>
</dbReference>
<dbReference type="InterPro" id="IPR011527">
    <property type="entry name" value="ABC1_TM_dom"/>
</dbReference>
<dbReference type="EMBL" id="AZFM01000018">
    <property type="protein sequence ID" value="KRL89824.1"/>
    <property type="molecule type" value="Genomic_DNA"/>
</dbReference>
<evidence type="ECO:0000256" key="1">
    <source>
        <dbReference type="ARBA" id="ARBA00004651"/>
    </source>
</evidence>
<dbReference type="GO" id="GO:0005886">
    <property type="term" value="C:plasma membrane"/>
    <property type="evidence" value="ECO:0007669"/>
    <property type="project" value="UniProtKB-SubCell"/>
</dbReference>
<feature type="domain" description="ABC transmembrane type-1" evidence="9">
    <location>
        <begin position="1"/>
        <end position="244"/>
    </location>
</feature>
<dbReference type="PROSITE" id="PS50929">
    <property type="entry name" value="ABC_TM1F"/>
    <property type="match status" value="1"/>
</dbReference>
<dbReference type="InterPro" id="IPR039421">
    <property type="entry name" value="Type_1_exporter"/>
</dbReference>
<keyword evidence="4" id="KW-0067">ATP-binding</keyword>
<keyword evidence="3" id="KW-0547">Nucleotide-binding</keyword>
<dbReference type="AlphaFoldDB" id="A0A0R1U943"/>
<proteinExistence type="predicted"/>
<feature type="transmembrane region" description="Helical" evidence="7">
    <location>
        <begin position="6"/>
        <end position="27"/>
    </location>
</feature>
<feature type="domain" description="ABC transporter" evidence="8">
    <location>
        <begin position="273"/>
        <end position="478"/>
    </location>
</feature>
<comment type="subcellular location">
    <subcellularLocation>
        <location evidence="1">Cell membrane</location>
        <topology evidence="1">Multi-pass membrane protein</topology>
    </subcellularLocation>
</comment>
<dbReference type="PANTHER" id="PTHR24221:SF654">
    <property type="entry name" value="ATP-BINDING CASSETTE SUB-FAMILY B MEMBER 6"/>
    <property type="match status" value="1"/>
</dbReference>
<dbReference type="PATRIC" id="fig|1423763.3.peg.560"/>
<dbReference type="PANTHER" id="PTHR24221">
    <property type="entry name" value="ATP-BINDING CASSETTE SUB-FAMILY B"/>
    <property type="match status" value="1"/>
</dbReference>
<dbReference type="InterPro" id="IPR003593">
    <property type="entry name" value="AAA+_ATPase"/>
</dbReference>
<dbReference type="Pfam" id="PF00005">
    <property type="entry name" value="ABC_tran"/>
    <property type="match status" value="1"/>
</dbReference>
<evidence type="ECO:0000256" key="7">
    <source>
        <dbReference type="SAM" id="Phobius"/>
    </source>
</evidence>
<dbReference type="InterPro" id="IPR027417">
    <property type="entry name" value="P-loop_NTPase"/>
</dbReference>
<keyword evidence="5 7" id="KW-1133">Transmembrane helix</keyword>
<comment type="caution">
    <text evidence="10">The sequence shown here is derived from an EMBL/GenBank/DDBJ whole genome shotgun (WGS) entry which is preliminary data.</text>
</comment>
<gene>
    <name evidence="10" type="ORF">FC46_GL000556</name>
</gene>
<evidence type="ECO:0000313" key="11">
    <source>
        <dbReference type="Proteomes" id="UP000051036"/>
    </source>
</evidence>
<dbReference type="PROSITE" id="PS50893">
    <property type="entry name" value="ABC_TRANSPORTER_2"/>
    <property type="match status" value="1"/>
</dbReference>
<dbReference type="STRING" id="1423763.FC46_GL000556"/>
<dbReference type="GO" id="GO:0034040">
    <property type="term" value="F:ATPase-coupled lipid transmembrane transporter activity"/>
    <property type="evidence" value="ECO:0007669"/>
    <property type="project" value="TreeGrafter"/>
</dbReference>
<feature type="transmembrane region" description="Helical" evidence="7">
    <location>
        <begin position="77"/>
        <end position="95"/>
    </location>
</feature>
<evidence type="ECO:0000256" key="2">
    <source>
        <dbReference type="ARBA" id="ARBA00022692"/>
    </source>
</evidence>